<evidence type="ECO:0000256" key="3">
    <source>
        <dbReference type="ARBA" id="ARBA00022691"/>
    </source>
</evidence>
<keyword evidence="3" id="KW-0949">S-adenosyl-L-methionine</keyword>
<dbReference type="InterPro" id="IPR029063">
    <property type="entry name" value="SAM-dependent_MTases_sf"/>
</dbReference>
<keyword evidence="2" id="KW-0808">Transferase</keyword>
<dbReference type="SUPFAM" id="SSF46785">
    <property type="entry name" value="Winged helix' DNA-binding domain"/>
    <property type="match status" value="1"/>
</dbReference>
<sequence length="372" mass="40604">MELVGKNGEESTRELLEAQIQVWHHAYNFITSMTVKAAVELGLPDAVQAHGVPISLPELTSALGIPQPKAQHFHRLLRVIVNSGYLSLHKPPRGHEANDDHHHQEVTRYSLTTAGRLLTRDNPYKAGAYLRMVMAPLLMGPYQSMATWLKSEREGTTPFSEAHGGKEAWEFMAAEPEFAGLFNEAMGGDSRLIAELVVKDGRDAFQGVGSLVDVGGGTGYLAKAIAAAFPHVDCTVLDLPHVVSGLEGSGNLKYVAGDMFVHVPEADAVILKWVLHDWSDEECVRILEKAKAAVSSKGKLGKVMVIEMVVGNQSLDEKSVGVQYGFDMGMMISVTGKERDEEELAKLFFQAGFTSYHINPILGARALIEVYP</sequence>
<protein>
    <submittedName>
        <fullName evidence="7">Uncharacterized protein</fullName>
    </submittedName>
</protein>
<dbReference type="GO" id="GO:0046983">
    <property type="term" value="F:protein dimerization activity"/>
    <property type="evidence" value="ECO:0007669"/>
    <property type="project" value="InterPro"/>
</dbReference>
<dbReference type="Proteomes" id="UP001497516">
    <property type="component" value="Chromosome 1"/>
</dbReference>
<evidence type="ECO:0000256" key="2">
    <source>
        <dbReference type="ARBA" id="ARBA00022679"/>
    </source>
</evidence>
<dbReference type="PROSITE" id="PS51683">
    <property type="entry name" value="SAM_OMT_II"/>
    <property type="match status" value="1"/>
</dbReference>
<dbReference type="CDD" id="cd02440">
    <property type="entry name" value="AdoMet_MTases"/>
    <property type="match status" value="1"/>
</dbReference>
<dbReference type="Gene3D" id="1.10.10.10">
    <property type="entry name" value="Winged helix-like DNA-binding domain superfamily/Winged helix DNA-binding domain"/>
    <property type="match status" value="1"/>
</dbReference>
<accession>A0AAV2CJK4</accession>
<dbReference type="InterPro" id="IPR016461">
    <property type="entry name" value="COMT-like"/>
</dbReference>
<proteinExistence type="predicted"/>
<evidence type="ECO:0000256" key="1">
    <source>
        <dbReference type="ARBA" id="ARBA00022603"/>
    </source>
</evidence>
<feature type="active site" description="Proton acceptor" evidence="4">
    <location>
        <position position="276"/>
    </location>
</feature>
<organism evidence="7 8">
    <name type="scientific">Linum trigynum</name>
    <dbReference type="NCBI Taxonomy" id="586398"/>
    <lineage>
        <taxon>Eukaryota</taxon>
        <taxon>Viridiplantae</taxon>
        <taxon>Streptophyta</taxon>
        <taxon>Embryophyta</taxon>
        <taxon>Tracheophyta</taxon>
        <taxon>Spermatophyta</taxon>
        <taxon>Magnoliopsida</taxon>
        <taxon>eudicotyledons</taxon>
        <taxon>Gunneridae</taxon>
        <taxon>Pentapetalae</taxon>
        <taxon>rosids</taxon>
        <taxon>fabids</taxon>
        <taxon>Malpighiales</taxon>
        <taxon>Linaceae</taxon>
        <taxon>Linum</taxon>
    </lineage>
</organism>
<dbReference type="GO" id="GO:0032259">
    <property type="term" value="P:methylation"/>
    <property type="evidence" value="ECO:0007669"/>
    <property type="project" value="UniProtKB-KW"/>
</dbReference>
<evidence type="ECO:0000256" key="4">
    <source>
        <dbReference type="PIRSR" id="PIRSR005739-1"/>
    </source>
</evidence>
<dbReference type="SUPFAM" id="SSF53335">
    <property type="entry name" value="S-adenosyl-L-methionine-dependent methyltransferases"/>
    <property type="match status" value="1"/>
</dbReference>
<dbReference type="EMBL" id="OZ034813">
    <property type="protein sequence ID" value="CAL1356381.1"/>
    <property type="molecule type" value="Genomic_DNA"/>
</dbReference>
<evidence type="ECO:0000259" key="5">
    <source>
        <dbReference type="Pfam" id="PF00891"/>
    </source>
</evidence>
<dbReference type="FunFam" id="3.40.50.150:FF:000057">
    <property type="entry name" value="O-methyltransferase ZRP4"/>
    <property type="match status" value="1"/>
</dbReference>
<dbReference type="Gene3D" id="3.40.50.150">
    <property type="entry name" value="Vaccinia Virus protein VP39"/>
    <property type="match status" value="1"/>
</dbReference>
<feature type="domain" description="O-methyltransferase C-terminal" evidence="5">
    <location>
        <begin position="142"/>
        <end position="353"/>
    </location>
</feature>
<dbReference type="Pfam" id="PF00891">
    <property type="entry name" value="Methyltransf_2"/>
    <property type="match status" value="1"/>
</dbReference>
<keyword evidence="8" id="KW-1185">Reference proteome</keyword>
<dbReference type="Pfam" id="PF08100">
    <property type="entry name" value="Dimerisation"/>
    <property type="match status" value="1"/>
</dbReference>
<dbReference type="PIRSF" id="PIRSF005739">
    <property type="entry name" value="O-mtase"/>
    <property type="match status" value="1"/>
</dbReference>
<dbReference type="AlphaFoldDB" id="A0AAV2CJK4"/>
<feature type="domain" description="O-methyltransferase dimerisation" evidence="6">
    <location>
        <begin position="23"/>
        <end position="120"/>
    </location>
</feature>
<gene>
    <name evidence="7" type="ORF">LTRI10_LOCUS4087</name>
</gene>
<keyword evidence="1" id="KW-0489">Methyltransferase</keyword>
<dbReference type="InterPro" id="IPR036390">
    <property type="entry name" value="WH_DNA-bd_sf"/>
</dbReference>
<dbReference type="InterPro" id="IPR012967">
    <property type="entry name" value="COMT_dimerisation"/>
</dbReference>
<dbReference type="GO" id="GO:0008171">
    <property type="term" value="F:O-methyltransferase activity"/>
    <property type="evidence" value="ECO:0007669"/>
    <property type="project" value="InterPro"/>
</dbReference>
<dbReference type="InterPro" id="IPR001077">
    <property type="entry name" value="COMT_C"/>
</dbReference>
<reference evidence="7 8" key="1">
    <citation type="submission" date="2024-04" db="EMBL/GenBank/DDBJ databases">
        <authorList>
            <person name="Fracassetti M."/>
        </authorList>
    </citation>
    <scope>NUCLEOTIDE SEQUENCE [LARGE SCALE GENOMIC DNA]</scope>
</reference>
<evidence type="ECO:0000259" key="6">
    <source>
        <dbReference type="Pfam" id="PF08100"/>
    </source>
</evidence>
<name>A0AAV2CJK4_9ROSI</name>
<evidence type="ECO:0000313" key="8">
    <source>
        <dbReference type="Proteomes" id="UP001497516"/>
    </source>
</evidence>
<dbReference type="InterPro" id="IPR036388">
    <property type="entry name" value="WH-like_DNA-bd_sf"/>
</dbReference>
<dbReference type="PANTHER" id="PTHR11746">
    <property type="entry name" value="O-METHYLTRANSFERASE"/>
    <property type="match status" value="1"/>
</dbReference>
<evidence type="ECO:0000313" key="7">
    <source>
        <dbReference type="EMBL" id="CAL1356381.1"/>
    </source>
</evidence>